<keyword evidence="2" id="KW-1185">Reference proteome</keyword>
<dbReference type="SUPFAM" id="SSF54427">
    <property type="entry name" value="NTF2-like"/>
    <property type="match status" value="1"/>
</dbReference>
<comment type="caution">
    <text evidence="1">The sequence shown here is derived from an EMBL/GenBank/DDBJ whole genome shotgun (WGS) entry which is preliminary data.</text>
</comment>
<proteinExistence type="predicted"/>
<dbReference type="EMBL" id="JBHTMB010000052">
    <property type="protein sequence ID" value="MFD1233160.1"/>
    <property type="molecule type" value="Genomic_DNA"/>
</dbReference>
<reference evidence="2" key="1">
    <citation type="journal article" date="2019" name="Int. J. Syst. Evol. Microbiol.">
        <title>The Global Catalogue of Microorganisms (GCM) 10K type strain sequencing project: providing services to taxonomists for standard genome sequencing and annotation.</title>
        <authorList>
            <consortium name="The Broad Institute Genomics Platform"/>
            <consortium name="The Broad Institute Genome Sequencing Center for Infectious Disease"/>
            <person name="Wu L."/>
            <person name="Ma J."/>
        </authorList>
    </citation>
    <scope>NUCLEOTIDE SEQUENCE [LARGE SCALE GENOMIC DNA]</scope>
    <source>
        <strain evidence="2">CCUG 49018</strain>
    </source>
</reference>
<protein>
    <submittedName>
        <fullName evidence="1">Ester cyclase</fullName>
    </submittedName>
</protein>
<gene>
    <name evidence="1" type="ORF">ACFQ34_07690</name>
</gene>
<dbReference type="Pfam" id="PF07366">
    <property type="entry name" value="SnoaL"/>
    <property type="match status" value="1"/>
</dbReference>
<evidence type="ECO:0000313" key="1">
    <source>
        <dbReference type="EMBL" id="MFD1233160.1"/>
    </source>
</evidence>
<dbReference type="RefSeq" id="WP_379652831.1">
    <property type="nucleotide sequence ID" value="NZ_JBHTMB010000052.1"/>
</dbReference>
<sequence length="86" mass="9065">MRGRVRHLAGRAGSVVAGGRPTWLVCRFTRTGPHDGPLLGVPPTGVEIALPGITVLRFRDGRCVERWSAADMLGVLVQVGAVPAPV</sequence>
<dbReference type="InterPro" id="IPR009959">
    <property type="entry name" value="Cyclase_SnoaL-like"/>
</dbReference>
<organism evidence="1 2">
    <name type="scientific">Pseudonocardia benzenivorans</name>
    <dbReference type="NCBI Taxonomy" id="228005"/>
    <lineage>
        <taxon>Bacteria</taxon>
        <taxon>Bacillati</taxon>
        <taxon>Actinomycetota</taxon>
        <taxon>Actinomycetes</taxon>
        <taxon>Pseudonocardiales</taxon>
        <taxon>Pseudonocardiaceae</taxon>
        <taxon>Pseudonocardia</taxon>
    </lineage>
</organism>
<dbReference type="PANTHER" id="PTHR38436">
    <property type="entry name" value="POLYKETIDE CYCLASE SNOAL-LIKE DOMAIN"/>
    <property type="match status" value="1"/>
</dbReference>
<dbReference type="PANTHER" id="PTHR38436:SF1">
    <property type="entry name" value="ESTER CYCLASE"/>
    <property type="match status" value="1"/>
</dbReference>
<dbReference type="InterPro" id="IPR032710">
    <property type="entry name" value="NTF2-like_dom_sf"/>
</dbReference>
<dbReference type="Proteomes" id="UP001597182">
    <property type="component" value="Unassembled WGS sequence"/>
</dbReference>
<accession>A0ABW3VEX0</accession>
<name>A0ABW3VEX0_9PSEU</name>
<evidence type="ECO:0000313" key="2">
    <source>
        <dbReference type="Proteomes" id="UP001597182"/>
    </source>
</evidence>
<dbReference type="Gene3D" id="3.10.450.50">
    <property type="match status" value="1"/>
</dbReference>